<dbReference type="EMBL" id="ADVG01000005">
    <property type="protein sequence ID" value="EFH79723.1"/>
    <property type="molecule type" value="Genomic_DNA"/>
</dbReference>
<organism evidence="1 2">
    <name type="scientific">Ktedonobacter racemifer DSM 44963</name>
    <dbReference type="NCBI Taxonomy" id="485913"/>
    <lineage>
        <taxon>Bacteria</taxon>
        <taxon>Bacillati</taxon>
        <taxon>Chloroflexota</taxon>
        <taxon>Ktedonobacteria</taxon>
        <taxon>Ktedonobacterales</taxon>
        <taxon>Ktedonobacteraceae</taxon>
        <taxon>Ktedonobacter</taxon>
    </lineage>
</organism>
<evidence type="ECO:0000313" key="1">
    <source>
        <dbReference type="EMBL" id="EFH79723.1"/>
    </source>
</evidence>
<sequence>MTPLQAVQVIFSDASLIPIKEWKGLNGELGVYHSQDHDYYYLLIPSQDEHYTQSYPPTDRDQAISAAEFIAAFAGAQERLP</sequence>
<protein>
    <submittedName>
        <fullName evidence="1">Uncharacterized protein</fullName>
    </submittedName>
</protein>
<accession>D6U762</accession>
<evidence type="ECO:0000313" key="2">
    <source>
        <dbReference type="Proteomes" id="UP000004508"/>
    </source>
</evidence>
<dbReference type="RefSeq" id="WP_007921778.1">
    <property type="nucleotide sequence ID" value="NZ_ADVG01000005.1"/>
</dbReference>
<proteinExistence type="predicted"/>
<dbReference type="AlphaFoldDB" id="D6U762"/>
<gene>
    <name evidence="1" type="ORF">Krac_0215</name>
</gene>
<dbReference type="Proteomes" id="UP000004508">
    <property type="component" value="Unassembled WGS sequence"/>
</dbReference>
<dbReference type="InParanoid" id="D6U762"/>
<comment type="caution">
    <text evidence="1">The sequence shown here is derived from an EMBL/GenBank/DDBJ whole genome shotgun (WGS) entry which is preliminary data.</text>
</comment>
<reference evidence="1 2" key="1">
    <citation type="journal article" date="2011" name="Stand. Genomic Sci.">
        <title>Non-contiguous finished genome sequence and contextual data of the filamentous soil bacterium Ktedonobacter racemifer type strain (SOSP1-21).</title>
        <authorList>
            <person name="Chang Y.J."/>
            <person name="Land M."/>
            <person name="Hauser L."/>
            <person name="Chertkov O."/>
            <person name="Del Rio T.G."/>
            <person name="Nolan M."/>
            <person name="Copeland A."/>
            <person name="Tice H."/>
            <person name="Cheng J.F."/>
            <person name="Lucas S."/>
            <person name="Han C."/>
            <person name="Goodwin L."/>
            <person name="Pitluck S."/>
            <person name="Ivanova N."/>
            <person name="Ovchinikova G."/>
            <person name="Pati A."/>
            <person name="Chen A."/>
            <person name="Palaniappan K."/>
            <person name="Mavromatis K."/>
            <person name="Liolios K."/>
            <person name="Brettin T."/>
            <person name="Fiebig A."/>
            <person name="Rohde M."/>
            <person name="Abt B."/>
            <person name="Goker M."/>
            <person name="Detter J.C."/>
            <person name="Woyke T."/>
            <person name="Bristow J."/>
            <person name="Eisen J.A."/>
            <person name="Markowitz V."/>
            <person name="Hugenholtz P."/>
            <person name="Kyrpides N.C."/>
            <person name="Klenk H.P."/>
            <person name="Lapidus A."/>
        </authorList>
    </citation>
    <scope>NUCLEOTIDE SEQUENCE [LARGE SCALE GENOMIC DNA]</scope>
    <source>
        <strain evidence="2">DSM 44963</strain>
    </source>
</reference>
<keyword evidence="2" id="KW-1185">Reference proteome</keyword>
<name>D6U762_KTERA</name>